<evidence type="ECO:0000313" key="1">
    <source>
        <dbReference type="EMBL" id="MCI71818.1"/>
    </source>
</evidence>
<dbReference type="AlphaFoldDB" id="A0A392UFQ2"/>
<evidence type="ECO:0000313" key="2">
    <source>
        <dbReference type="Proteomes" id="UP000265520"/>
    </source>
</evidence>
<proteinExistence type="predicted"/>
<reference evidence="1 2" key="1">
    <citation type="journal article" date="2018" name="Front. Plant Sci.">
        <title>Red Clover (Trifolium pratense) and Zigzag Clover (T. medium) - A Picture of Genomic Similarities and Differences.</title>
        <authorList>
            <person name="Dluhosova J."/>
            <person name="Istvanek J."/>
            <person name="Nedelnik J."/>
            <person name="Repkova J."/>
        </authorList>
    </citation>
    <scope>NUCLEOTIDE SEQUENCE [LARGE SCALE GENOMIC DNA]</scope>
    <source>
        <strain evidence="2">cv. 10/8</strain>
        <tissue evidence="1">Leaf</tissue>
    </source>
</reference>
<feature type="non-terminal residue" evidence="1">
    <location>
        <position position="1"/>
    </location>
</feature>
<comment type="caution">
    <text evidence="1">The sequence shown here is derived from an EMBL/GenBank/DDBJ whole genome shotgun (WGS) entry which is preliminary data.</text>
</comment>
<dbReference type="Proteomes" id="UP000265520">
    <property type="component" value="Unassembled WGS sequence"/>
</dbReference>
<name>A0A392UFQ2_9FABA</name>
<accession>A0A392UFQ2</accession>
<protein>
    <submittedName>
        <fullName evidence="1">Uncharacterized protein</fullName>
    </submittedName>
</protein>
<organism evidence="1 2">
    <name type="scientific">Trifolium medium</name>
    <dbReference type="NCBI Taxonomy" id="97028"/>
    <lineage>
        <taxon>Eukaryota</taxon>
        <taxon>Viridiplantae</taxon>
        <taxon>Streptophyta</taxon>
        <taxon>Embryophyta</taxon>
        <taxon>Tracheophyta</taxon>
        <taxon>Spermatophyta</taxon>
        <taxon>Magnoliopsida</taxon>
        <taxon>eudicotyledons</taxon>
        <taxon>Gunneridae</taxon>
        <taxon>Pentapetalae</taxon>
        <taxon>rosids</taxon>
        <taxon>fabids</taxon>
        <taxon>Fabales</taxon>
        <taxon>Fabaceae</taxon>
        <taxon>Papilionoideae</taxon>
        <taxon>50 kb inversion clade</taxon>
        <taxon>NPAAA clade</taxon>
        <taxon>Hologalegina</taxon>
        <taxon>IRL clade</taxon>
        <taxon>Trifolieae</taxon>
        <taxon>Trifolium</taxon>
    </lineage>
</organism>
<keyword evidence="2" id="KW-1185">Reference proteome</keyword>
<dbReference type="EMBL" id="LXQA010804686">
    <property type="protein sequence ID" value="MCI71818.1"/>
    <property type="molecule type" value="Genomic_DNA"/>
</dbReference>
<sequence>SDMVSCMNVRWLTGFLVLASLDNKSAMAFCSLGT</sequence>